<keyword evidence="4" id="KW-1185">Reference proteome</keyword>
<dbReference type="AlphaFoldDB" id="A0AAN9BCT8"/>
<evidence type="ECO:0000256" key="1">
    <source>
        <dbReference type="SAM" id="SignalP"/>
    </source>
</evidence>
<keyword evidence="1" id="KW-0732">Signal</keyword>
<dbReference type="EMBL" id="JBAMIC010000008">
    <property type="protein sequence ID" value="KAK7103658.1"/>
    <property type="molecule type" value="Genomic_DNA"/>
</dbReference>
<name>A0AAN9BCT8_9CAEN</name>
<dbReference type="Proteomes" id="UP001374579">
    <property type="component" value="Unassembled WGS sequence"/>
</dbReference>
<evidence type="ECO:0000313" key="3">
    <source>
        <dbReference type="EMBL" id="KAK7103658.1"/>
    </source>
</evidence>
<dbReference type="Gene3D" id="3.50.4.10">
    <property type="entry name" value="Hepatocyte Growth Factor"/>
    <property type="match status" value="1"/>
</dbReference>
<organism evidence="3 4">
    <name type="scientific">Littorina saxatilis</name>
    <dbReference type="NCBI Taxonomy" id="31220"/>
    <lineage>
        <taxon>Eukaryota</taxon>
        <taxon>Metazoa</taxon>
        <taxon>Spiralia</taxon>
        <taxon>Lophotrochozoa</taxon>
        <taxon>Mollusca</taxon>
        <taxon>Gastropoda</taxon>
        <taxon>Caenogastropoda</taxon>
        <taxon>Littorinimorpha</taxon>
        <taxon>Littorinoidea</taxon>
        <taxon>Littorinidae</taxon>
        <taxon>Littorina</taxon>
    </lineage>
</organism>
<dbReference type="PROSITE" id="PS50948">
    <property type="entry name" value="PAN"/>
    <property type="match status" value="1"/>
</dbReference>
<proteinExistence type="predicted"/>
<evidence type="ECO:0000313" key="4">
    <source>
        <dbReference type="Proteomes" id="UP001374579"/>
    </source>
</evidence>
<feature type="domain" description="Apple" evidence="2">
    <location>
        <begin position="152"/>
        <end position="215"/>
    </location>
</feature>
<gene>
    <name evidence="3" type="ORF">V1264_018522</name>
</gene>
<evidence type="ECO:0000259" key="2">
    <source>
        <dbReference type="PROSITE" id="PS50948"/>
    </source>
</evidence>
<reference evidence="3 4" key="1">
    <citation type="submission" date="2024-02" db="EMBL/GenBank/DDBJ databases">
        <title>Chromosome-scale genome assembly of the rough periwinkle Littorina saxatilis.</title>
        <authorList>
            <person name="De Jode A."/>
            <person name="Faria R."/>
            <person name="Formenti G."/>
            <person name="Sims Y."/>
            <person name="Smith T.P."/>
            <person name="Tracey A."/>
            <person name="Wood J.M.D."/>
            <person name="Zagrodzka Z.B."/>
            <person name="Johannesson K."/>
            <person name="Butlin R.K."/>
            <person name="Leder E.H."/>
        </authorList>
    </citation>
    <scope>NUCLEOTIDE SEQUENCE [LARGE SCALE GENOMIC DNA]</scope>
    <source>
        <strain evidence="3">Snail1</strain>
        <tissue evidence="3">Muscle</tissue>
    </source>
</reference>
<protein>
    <recommendedName>
        <fullName evidence="2">Apple domain-containing protein</fullName>
    </recommendedName>
</protein>
<feature type="chain" id="PRO_5042840099" description="Apple domain-containing protein" evidence="1">
    <location>
        <begin position="21"/>
        <end position="215"/>
    </location>
</feature>
<feature type="signal peptide" evidence="1">
    <location>
        <begin position="1"/>
        <end position="20"/>
    </location>
</feature>
<comment type="caution">
    <text evidence="3">The sequence shown here is derived from an EMBL/GenBank/DDBJ whole genome shotgun (WGS) entry which is preliminary data.</text>
</comment>
<sequence length="215" mass="23300">MHFSTSLAALFFVYLNLVNAFESDLFALSTTGTSGFVFTEFLLFSSDQGSAGTCALKCFRTASCLSFTFTGVKEPGNCRGHNQIMALNHAKTNKAGARSFAFPLKKVWEDKNCTSAADCGPITNVICVHGLCVCHTSYPIYSESLNQCISDCPDSALTSNFMLYPNSVISGYNSQVIGGMTEDGCKNTCLQSTSFTCQNVEQYLNGNCYLQRVTA</sequence>
<accession>A0AAN9BCT8</accession>
<dbReference type="InterPro" id="IPR003609">
    <property type="entry name" value="Pan_app"/>
</dbReference>